<proteinExistence type="predicted"/>
<dbReference type="Proteomes" id="UP001176941">
    <property type="component" value="Chromosome 20"/>
</dbReference>
<organism evidence="1 2">
    <name type="scientific">Rangifer tarandus platyrhynchus</name>
    <name type="common">Svalbard reindeer</name>
    <dbReference type="NCBI Taxonomy" id="3082113"/>
    <lineage>
        <taxon>Eukaryota</taxon>
        <taxon>Metazoa</taxon>
        <taxon>Chordata</taxon>
        <taxon>Craniata</taxon>
        <taxon>Vertebrata</taxon>
        <taxon>Euteleostomi</taxon>
        <taxon>Mammalia</taxon>
        <taxon>Eutheria</taxon>
        <taxon>Laurasiatheria</taxon>
        <taxon>Artiodactyla</taxon>
        <taxon>Ruminantia</taxon>
        <taxon>Pecora</taxon>
        <taxon>Cervidae</taxon>
        <taxon>Odocoileinae</taxon>
        <taxon>Rangifer</taxon>
    </lineage>
</organism>
<reference evidence="1" key="1">
    <citation type="submission" date="2023-04" db="EMBL/GenBank/DDBJ databases">
        <authorList>
            <consortium name="ELIXIR-Norway"/>
        </authorList>
    </citation>
    <scope>NUCLEOTIDE SEQUENCE [LARGE SCALE GENOMIC DNA]</scope>
</reference>
<accession>A0ABN8YL59</accession>
<dbReference type="EMBL" id="OX459956">
    <property type="protein sequence ID" value="CAI9162244.1"/>
    <property type="molecule type" value="Genomic_DNA"/>
</dbReference>
<evidence type="ECO:0000313" key="2">
    <source>
        <dbReference type="Proteomes" id="UP001176941"/>
    </source>
</evidence>
<gene>
    <name evidence="1" type="ORF">MRATA1EN1_LOCUS11206</name>
</gene>
<name>A0ABN8YL59_RANTA</name>
<keyword evidence="2" id="KW-1185">Reference proteome</keyword>
<sequence>MGGVCRQRLKFKDTRGCQELRKALRPGANLEAKLPADVISTNPAVAWKWPTAPSLRMALGLPPGMLLGVKALALLLRDPALTHFSRETPTKLVIWSASWSIRPLKTAGQVLAIIAPVRAEGQALGSGLLASGKCSCLPASSSLGDGEASGSFPRPADVPPDSGECPWAQALLPLLA</sequence>
<evidence type="ECO:0000313" key="1">
    <source>
        <dbReference type="EMBL" id="CAI9162244.1"/>
    </source>
</evidence>
<protein>
    <submittedName>
        <fullName evidence="1">Uncharacterized protein</fullName>
    </submittedName>
</protein>